<name>A0A0V0TWM1_9BILA</name>
<proteinExistence type="predicted"/>
<feature type="transmembrane region" description="Helical" evidence="1">
    <location>
        <begin position="55"/>
        <end position="72"/>
    </location>
</feature>
<keyword evidence="1" id="KW-0472">Membrane</keyword>
<sequence>MCSCDGAGYTDVIGAWRDRVLELDATGRAFSSLQHTVQAIPRPCCYTTHHSSQLLGQYVIIISMLLTRFLLYHKPKAIIYFFVFSHITESHRIRLKCVLHVAKMGLLNYGTHISISELYESR</sequence>
<reference evidence="2 3" key="1">
    <citation type="submission" date="2015-01" db="EMBL/GenBank/DDBJ databases">
        <title>Evolution of Trichinella species and genotypes.</title>
        <authorList>
            <person name="Korhonen P.K."/>
            <person name="Edoardo P."/>
            <person name="Giuseppe L.R."/>
            <person name="Gasser R.B."/>
        </authorList>
    </citation>
    <scope>NUCLEOTIDE SEQUENCE [LARGE SCALE GENOMIC DNA]</scope>
    <source>
        <strain evidence="2">ISS417</strain>
    </source>
</reference>
<dbReference type="Proteomes" id="UP000055048">
    <property type="component" value="Unassembled WGS sequence"/>
</dbReference>
<dbReference type="OrthoDB" id="10277639at2759"/>
<accession>A0A0V0TWM1</accession>
<organism evidence="2 3">
    <name type="scientific">Trichinella murrelli</name>
    <dbReference type="NCBI Taxonomy" id="144512"/>
    <lineage>
        <taxon>Eukaryota</taxon>
        <taxon>Metazoa</taxon>
        <taxon>Ecdysozoa</taxon>
        <taxon>Nematoda</taxon>
        <taxon>Enoplea</taxon>
        <taxon>Dorylaimia</taxon>
        <taxon>Trichinellida</taxon>
        <taxon>Trichinellidae</taxon>
        <taxon>Trichinella</taxon>
    </lineage>
</organism>
<dbReference type="EMBL" id="JYDJ01000120">
    <property type="protein sequence ID" value="KRX43403.1"/>
    <property type="molecule type" value="Genomic_DNA"/>
</dbReference>
<keyword evidence="3" id="KW-1185">Reference proteome</keyword>
<comment type="caution">
    <text evidence="2">The sequence shown here is derived from an EMBL/GenBank/DDBJ whole genome shotgun (WGS) entry which is preliminary data.</text>
</comment>
<keyword evidence="1" id="KW-1133">Transmembrane helix</keyword>
<evidence type="ECO:0000256" key="1">
    <source>
        <dbReference type="SAM" id="Phobius"/>
    </source>
</evidence>
<gene>
    <name evidence="2" type="ORF">T05_15946</name>
</gene>
<keyword evidence="1" id="KW-0812">Transmembrane</keyword>
<dbReference type="AlphaFoldDB" id="A0A0V0TWM1"/>
<evidence type="ECO:0000313" key="2">
    <source>
        <dbReference type="EMBL" id="KRX43403.1"/>
    </source>
</evidence>
<evidence type="ECO:0000313" key="3">
    <source>
        <dbReference type="Proteomes" id="UP000055048"/>
    </source>
</evidence>
<protein>
    <submittedName>
        <fullName evidence="2">Uncharacterized protein</fullName>
    </submittedName>
</protein>